<name>A0AAP0R697_LIQFO</name>
<protein>
    <submittedName>
        <fullName evidence="1">Uncharacterized protein</fullName>
    </submittedName>
</protein>
<organism evidence="1 2">
    <name type="scientific">Liquidambar formosana</name>
    <name type="common">Formosan gum</name>
    <dbReference type="NCBI Taxonomy" id="63359"/>
    <lineage>
        <taxon>Eukaryota</taxon>
        <taxon>Viridiplantae</taxon>
        <taxon>Streptophyta</taxon>
        <taxon>Embryophyta</taxon>
        <taxon>Tracheophyta</taxon>
        <taxon>Spermatophyta</taxon>
        <taxon>Magnoliopsida</taxon>
        <taxon>eudicotyledons</taxon>
        <taxon>Gunneridae</taxon>
        <taxon>Pentapetalae</taxon>
        <taxon>Saxifragales</taxon>
        <taxon>Altingiaceae</taxon>
        <taxon>Liquidambar</taxon>
    </lineage>
</organism>
<keyword evidence="2" id="KW-1185">Reference proteome</keyword>
<proteinExistence type="predicted"/>
<evidence type="ECO:0000313" key="2">
    <source>
        <dbReference type="Proteomes" id="UP001415857"/>
    </source>
</evidence>
<accession>A0AAP0R697</accession>
<comment type="caution">
    <text evidence="1">The sequence shown here is derived from an EMBL/GenBank/DDBJ whole genome shotgun (WGS) entry which is preliminary data.</text>
</comment>
<gene>
    <name evidence="1" type="ORF">L1049_001522</name>
</gene>
<evidence type="ECO:0000313" key="1">
    <source>
        <dbReference type="EMBL" id="KAK9269744.1"/>
    </source>
</evidence>
<dbReference type="AlphaFoldDB" id="A0AAP0R697"/>
<dbReference type="EMBL" id="JBBPBK010000015">
    <property type="protein sequence ID" value="KAK9269744.1"/>
    <property type="molecule type" value="Genomic_DNA"/>
</dbReference>
<sequence length="114" mass="13138">MNNLLDLCIKLGNRISEILLKAKHKYLVSAKVVKQRYWRDLVTNGARCLSLHYIGIGFWMSDLVTNEDMQKHALYWNGLLGPARFLCWYVIAWDRGSSIHLNSPSFTRLLGTAK</sequence>
<dbReference type="Proteomes" id="UP001415857">
    <property type="component" value="Unassembled WGS sequence"/>
</dbReference>
<reference evidence="1 2" key="1">
    <citation type="journal article" date="2024" name="Plant J.">
        <title>Genome sequences and population genomics reveal climatic adaptation and genomic divergence between two closely related sweetgum species.</title>
        <authorList>
            <person name="Xu W.Q."/>
            <person name="Ren C.Q."/>
            <person name="Zhang X.Y."/>
            <person name="Comes H.P."/>
            <person name="Liu X.H."/>
            <person name="Li Y.G."/>
            <person name="Kettle C.J."/>
            <person name="Jalonen R."/>
            <person name="Gaisberger H."/>
            <person name="Ma Y.Z."/>
            <person name="Qiu Y.X."/>
        </authorList>
    </citation>
    <scope>NUCLEOTIDE SEQUENCE [LARGE SCALE GENOMIC DNA]</scope>
    <source>
        <strain evidence="1">Hangzhou</strain>
    </source>
</reference>